<evidence type="ECO:0008006" key="2">
    <source>
        <dbReference type="Google" id="ProtNLM"/>
    </source>
</evidence>
<proteinExistence type="predicted"/>
<name>X1C3I5_9ZZZZ</name>
<gene>
    <name evidence="1" type="ORF">S01H4_44325</name>
</gene>
<dbReference type="Pfam" id="PF01997">
    <property type="entry name" value="Translin"/>
    <property type="match status" value="1"/>
</dbReference>
<organism evidence="1">
    <name type="scientific">marine sediment metagenome</name>
    <dbReference type="NCBI Taxonomy" id="412755"/>
    <lineage>
        <taxon>unclassified sequences</taxon>
        <taxon>metagenomes</taxon>
        <taxon>ecological metagenomes</taxon>
    </lineage>
</organism>
<dbReference type="CDD" id="cd14820">
    <property type="entry name" value="TRAX"/>
    <property type="match status" value="1"/>
</dbReference>
<reference evidence="1" key="1">
    <citation type="journal article" date="2014" name="Front. Microbiol.">
        <title>High frequency of phylogenetically diverse reductive dehalogenase-homologous genes in deep subseafloor sedimentary metagenomes.</title>
        <authorList>
            <person name="Kawai M."/>
            <person name="Futagami T."/>
            <person name="Toyoda A."/>
            <person name="Takaki Y."/>
            <person name="Nishi S."/>
            <person name="Hori S."/>
            <person name="Arai W."/>
            <person name="Tsubouchi T."/>
            <person name="Morono Y."/>
            <person name="Uchiyama I."/>
            <person name="Ito T."/>
            <person name="Fujiyama A."/>
            <person name="Inagaki F."/>
            <person name="Takami H."/>
        </authorList>
    </citation>
    <scope>NUCLEOTIDE SEQUENCE</scope>
    <source>
        <strain evidence="1">Expedition CK06-06</strain>
    </source>
</reference>
<dbReference type="EMBL" id="BART01024565">
    <property type="protein sequence ID" value="GAG90948.1"/>
    <property type="molecule type" value="Genomic_DNA"/>
</dbReference>
<dbReference type="InterPro" id="IPR002848">
    <property type="entry name" value="Translin_fam"/>
</dbReference>
<sequence length="243" mass="28011">KEFRIFDIIMKILLIHSYGVEVTKNKVATSNPQDFPEDVIKLEGLILVAYVSVEDQDRESLLKLSRIIIRNCSIAIKNIHRKEYSQYHQKVLNIQKIHKDMLLLVSNNPGVFLKYLKTPEQEYTEAIAFYAVISKEPLPLPSDLNIDPINYALGLADVIGELRRYALDNIRNSIVDDLNYILECMDDIYTQLFSIDFPAGLTKDLRHKIDQARNIIEKTRGDVSISLQMNDLKSCIEKSENNR</sequence>
<dbReference type="SUPFAM" id="SSF74784">
    <property type="entry name" value="Translin"/>
    <property type="match status" value="1"/>
</dbReference>
<dbReference type="GO" id="GO:0043565">
    <property type="term" value="F:sequence-specific DNA binding"/>
    <property type="evidence" value="ECO:0007669"/>
    <property type="project" value="InterPro"/>
</dbReference>
<dbReference type="Gene3D" id="1.20.58.2140">
    <property type="match status" value="1"/>
</dbReference>
<accession>X1C3I5</accession>
<dbReference type="InterPro" id="IPR036081">
    <property type="entry name" value="Translin_sf"/>
</dbReference>
<dbReference type="AlphaFoldDB" id="X1C3I5"/>
<feature type="non-terminal residue" evidence="1">
    <location>
        <position position="1"/>
    </location>
</feature>
<comment type="caution">
    <text evidence="1">The sequence shown here is derived from an EMBL/GenBank/DDBJ whole genome shotgun (WGS) entry which is preliminary data.</text>
</comment>
<dbReference type="PANTHER" id="PTHR10741">
    <property type="entry name" value="TRANSLIN AND TRANSLIN ASSOCIATED PROTEIN X"/>
    <property type="match status" value="1"/>
</dbReference>
<protein>
    <recommendedName>
        <fullName evidence="2">Haloacid dehalogenase</fullName>
    </recommendedName>
</protein>
<evidence type="ECO:0000313" key="1">
    <source>
        <dbReference type="EMBL" id="GAG90948.1"/>
    </source>
</evidence>